<evidence type="ECO:0000256" key="3">
    <source>
        <dbReference type="ARBA" id="ARBA00023163"/>
    </source>
</evidence>
<dbReference type="PANTHER" id="PTHR43214">
    <property type="entry name" value="TWO-COMPONENT RESPONSE REGULATOR"/>
    <property type="match status" value="1"/>
</dbReference>
<dbReference type="Proteomes" id="UP000561045">
    <property type="component" value="Unassembled WGS sequence"/>
</dbReference>
<evidence type="ECO:0000256" key="2">
    <source>
        <dbReference type="ARBA" id="ARBA00023125"/>
    </source>
</evidence>
<reference evidence="7 8" key="1">
    <citation type="submission" date="2020-08" db="EMBL/GenBank/DDBJ databases">
        <title>Genomic Encyclopedia of Type Strains, Phase IV (KMG-IV): sequencing the most valuable type-strain genomes for metagenomic binning, comparative biology and taxonomic classification.</title>
        <authorList>
            <person name="Goeker M."/>
        </authorList>
    </citation>
    <scope>NUCLEOTIDE SEQUENCE [LARGE SCALE GENOMIC DNA]</scope>
    <source>
        <strain evidence="7 8">DSM 106739</strain>
    </source>
</reference>
<dbReference type="SMART" id="SM00421">
    <property type="entry name" value="HTH_LUXR"/>
    <property type="match status" value="1"/>
</dbReference>
<dbReference type="PRINTS" id="PR00038">
    <property type="entry name" value="HTHLUXR"/>
</dbReference>
<evidence type="ECO:0000313" key="7">
    <source>
        <dbReference type="EMBL" id="MBB4012858.1"/>
    </source>
</evidence>
<feature type="modified residue" description="4-aspartylphosphate" evidence="4">
    <location>
        <position position="58"/>
    </location>
</feature>
<comment type="caution">
    <text evidence="7">The sequence shown here is derived from an EMBL/GenBank/DDBJ whole genome shotgun (WGS) entry which is preliminary data.</text>
</comment>
<dbReference type="SMART" id="SM00448">
    <property type="entry name" value="REC"/>
    <property type="match status" value="1"/>
</dbReference>
<keyword evidence="8" id="KW-1185">Reference proteome</keyword>
<dbReference type="InterPro" id="IPR000792">
    <property type="entry name" value="Tscrpt_reg_LuxR_C"/>
</dbReference>
<dbReference type="InterPro" id="IPR001307">
    <property type="entry name" value="Thiosulphate_STrfase_CS"/>
</dbReference>
<dbReference type="InterPro" id="IPR011006">
    <property type="entry name" value="CheY-like_superfamily"/>
</dbReference>
<protein>
    <submittedName>
        <fullName evidence="7">DNA-binding NarL/FixJ family response regulator</fullName>
    </submittedName>
</protein>
<feature type="domain" description="Response regulatory" evidence="6">
    <location>
        <begin position="9"/>
        <end position="123"/>
    </location>
</feature>
<name>A0A840BMT0_9RHOO</name>
<evidence type="ECO:0000313" key="8">
    <source>
        <dbReference type="Proteomes" id="UP000561045"/>
    </source>
</evidence>
<dbReference type="PROSITE" id="PS50110">
    <property type="entry name" value="RESPONSE_REGULATORY"/>
    <property type="match status" value="1"/>
</dbReference>
<dbReference type="Gene3D" id="3.40.50.2300">
    <property type="match status" value="1"/>
</dbReference>
<dbReference type="FunFam" id="1.10.10.10:FF:000153">
    <property type="entry name" value="LuxR family transcriptional regulator"/>
    <property type="match status" value="1"/>
</dbReference>
<organism evidence="7 8">
    <name type="scientific">Niveibacterium umoris</name>
    <dbReference type="NCBI Taxonomy" id="1193620"/>
    <lineage>
        <taxon>Bacteria</taxon>
        <taxon>Pseudomonadati</taxon>
        <taxon>Pseudomonadota</taxon>
        <taxon>Betaproteobacteria</taxon>
        <taxon>Rhodocyclales</taxon>
        <taxon>Rhodocyclaceae</taxon>
        <taxon>Niveibacterium</taxon>
    </lineage>
</organism>
<dbReference type="PROSITE" id="PS50043">
    <property type="entry name" value="HTH_LUXR_2"/>
    <property type="match status" value="1"/>
</dbReference>
<dbReference type="PROSITE" id="PS00622">
    <property type="entry name" value="HTH_LUXR_1"/>
    <property type="match status" value="1"/>
</dbReference>
<dbReference type="GO" id="GO:0000160">
    <property type="term" value="P:phosphorelay signal transduction system"/>
    <property type="evidence" value="ECO:0007669"/>
    <property type="project" value="InterPro"/>
</dbReference>
<dbReference type="GO" id="GO:0006355">
    <property type="term" value="P:regulation of DNA-templated transcription"/>
    <property type="evidence" value="ECO:0007669"/>
    <property type="project" value="InterPro"/>
</dbReference>
<sequence length="297" mass="31473">MHSVEEACDVLLVDDSADALALLSLELGAVGLQVHTAASGELALAYLAKHLPGAILLDVQMPGMDGFETCERIRDQSEDVPVIFMTGLGETEHIVRGFAVGGNDYVTKPVSPPEVIARLQAHTRTARLVRATREAVNASSNAMLAVDETSQLLWCNDAARQLLSALEPGLNLNEGLRMPPHLAGLLTGLGEQTSTSLSLLNGALQARRVSESAQAITVFTLTAAGTGSSKRAAAELTARESEVLLWVARGKTNRDIGEILGMSPRTVNKHLEHIFEKLGVETRTAAASAAARALGRE</sequence>
<feature type="domain" description="HTH luxR-type" evidence="5">
    <location>
        <begin position="229"/>
        <end position="294"/>
    </location>
</feature>
<proteinExistence type="predicted"/>
<dbReference type="Pfam" id="PF00196">
    <property type="entry name" value="GerE"/>
    <property type="match status" value="1"/>
</dbReference>
<dbReference type="Pfam" id="PF00072">
    <property type="entry name" value="Response_reg"/>
    <property type="match status" value="1"/>
</dbReference>
<keyword evidence="2 7" id="KW-0238">DNA-binding</keyword>
<keyword evidence="4" id="KW-0597">Phosphoprotein</keyword>
<dbReference type="RefSeq" id="WP_183634632.1">
    <property type="nucleotide sequence ID" value="NZ_BAABLE010000011.1"/>
</dbReference>
<evidence type="ECO:0000256" key="4">
    <source>
        <dbReference type="PROSITE-ProRule" id="PRU00169"/>
    </source>
</evidence>
<evidence type="ECO:0000259" key="5">
    <source>
        <dbReference type="PROSITE" id="PS50043"/>
    </source>
</evidence>
<accession>A0A840BMT0</accession>
<dbReference type="PANTHER" id="PTHR43214:SF44">
    <property type="entry name" value="TWO-COMPONENT RESPONSE REGULATOR"/>
    <property type="match status" value="1"/>
</dbReference>
<evidence type="ECO:0000256" key="1">
    <source>
        <dbReference type="ARBA" id="ARBA00023015"/>
    </source>
</evidence>
<keyword evidence="1" id="KW-0805">Transcription regulation</keyword>
<dbReference type="GO" id="GO:0004792">
    <property type="term" value="F:thiosulfate-cyanide sulfurtransferase activity"/>
    <property type="evidence" value="ECO:0007669"/>
    <property type="project" value="InterPro"/>
</dbReference>
<dbReference type="EMBL" id="JACIET010000001">
    <property type="protein sequence ID" value="MBB4012858.1"/>
    <property type="molecule type" value="Genomic_DNA"/>
</dbReference>
<dbReference type="InterPro" id="IPR039420">
    <property type="entry name" value="WalR-like"/>
</dbReference>
<evidence type="ECO:0000259" key="6">
    <source>
        <dbReference type="PROSITE" id="PS50110"/>
    </source>
</evidence>
<dbReference type="PROSITE" id="PS00380">
    <property type="entry name" value="RHODANESE_1"/>
    <property type="match status" value="1"/>
</dbReference>
<dbReference type="AlphaFoldDB" id="A0A840BMT0"/>
<dbReference type="SUPFAM" id="SSF46894">
    <property type="entry name" value="C-terminal effector domain of the bipartite response regulators"/>
    <property type="match status" value="1"/>
</dbReference>
<dbReference type="SUPFAM" id="SSF52172">
    <property type="entry name" value="CheY-like"/>
    <property type="match status" value="1"/>
</dbReference>
<dbReference type="InterPro" id="IPR001789">
    <property type="entry name" value="Sig_transdc_resp-reg_receiver"/>
</dbReference>
<dbReference type="CDD" id="cd06170">
    <property type="entry name" value="LuxR_C_like"/>
    <property type="match status" value="1"/>
</dbReference>
<dbReference type="InterPro" id="IPR036388">
    <property type="entry name" value="WH-like_DNA-bd_sf"/>
</dbReference>
<gene>
    <name evidence="7" type="ORF">GGR36_002166</name>
</gene>
<keyword evidence="3" id="KW-0804">Transcription</keyword>
<dbReference type="Gene3D" id="1.10.10.10">
    <property type="entry name" value="Winged helix-like DNA-binding domain superfamily/Winged helix DNA-binding domain"/>
    <property type="match status" value="1"/>
</dbReference>
<dbReference type="InterPro" id="IPR016032">
    <property type="entry name" value="Sig_transdc_resp-reg_C-effctor"/>
</dbReference>
<dbReference type="GO" id="GO:0003677">
    <property type="term" value="F:DNA binding"/>
    <property type="evidence" value="ECO:0007669"/>
    <property type="project" value="UniProtKB-KW"/>
</dbReference>